<dbReference type="Pfam" id="PF00884">
    <property type="entry name" value="Sulfatase"/>
    <property type="match status" value="1"/>
</dbReference>
<dbReference type="InterPro" id="IPR000917">
    <property type="entry name" value="Sulfatase_N"/>
</dbReference>
<reference evidence="6 7" key="1">
    <citation type="journal article" date="2012" name="Genome Biol.">
        <title>Genome and low-iron response of an oceanic diatom adapted to chronic iron limitation.</title>
        <authorList>
            <person name="Lommer M."/>
            <person name="Specht M."/>
            <person name="Roy A.S."/>
            <person name="Kraemer L."/>
            <person name="Andreson R."/>
            <person name="Gutowska M.A."/>
            <person name="Wolf J."/>
            <person name="Bergner S.V."/>
            <person name="Schilhabel M.B."/>
            <person name="Klostermeier U.C."/>
            <person name="Beiko R.G."/>
            <person name="Rosenstiel P."/>
            <person name="Hippler M."/>
            <person name="Laroche J."/>
        </authorList>
    </citation>
    <scope>NUCLEOTIDE SEQUENCE [LARGE SCALE GENOMIC DNA]</scope>
    <source>
        <strain evidence="6 7">CCMP1005</strain>
    </source>
</reference>
<dbReference type="OrthoDB" id="408574at2759"/>
<feature type="signal peptide" evidence="4">
    <location>
        <begin position="1"/>
        <end position="19"/>
    </location>
</feature>
<dbReference type="Gene3D" id="3.30.1120.10">
    <property type="match status" value="1"/>
</dbReference>
<dbReference type="GO" id="GO:0008484">
    <property type="term" value="F:sulfuric ester hydrolase activity"/>
    <property type="evidence" value="ECO:0007669"/>
    <property type="project" value="InterPro"/>
</dbReference>
<protein>
    <recommendedName>
        <fullName evidence="5">Sulfatase N-terminal domain-containing protein</fullName>
    </recommendedName>
</protein>
<keyword evidence="3" id="KW-0325">Glycoprotein</keyword>
<accession>K0TQB5</accession>
<dbReference type="GO" id="GO:0046872">
    <property type="term" value="F:metal ion binding"/>
    <property type="evidence" value="ECO:0007669"/>
    <property type="project" value="UniProtKB-KW"/>
</dbReference>
<dbReference type="InterPro" id="IPR017850">
    <property type="entry name" value="Alkaline_phosphatase_core_sf"/>
</dbReference>
<sequence length="870" mass="96578">MKFLLQSLTALSLLSTAEARLSGATQLSEFDTINESIYKLVEERQSSQDSTLPNIVVFMVDDLGWNQVGYHANPAGNDEIYTPSIDKHANSGIKMERGYMMQWCAPSRASFQTGTTYSFNQNVTNDLYAFDEDIGFYGGIPAHIETLPRGLKRAARRRGKDYSASYAGKWGVGGTAWLNSPLGAGYDEARVFWGDSIDGCDGHVPEASVPGTGGSLMRWVAGYFDQADSRPSVPTEQCKLVDLVSDELMSPEEKDIACRTQPRNPPEYIDTDLLQYSQGIIKNHNYDEKPLFHMFATQGVHLPMRYPTYYDENPHYDQPEYFKDGAEKPVPSNDDIRMKESNMMRYIDDLFDGTMQSIKDAGQWENTLVLFTSDNGGAVFPNGQSNQNYPLRGSKRSFFDGGNRVNQFLTGGWIDARLGKDRSNESHTYVFGLDWAPTFVSIAGGDRNDMYQDLTDQSVGNAAYGSSMWDYIAESVQSSSSGQSINKPRQVSYGTSTFFDVKEDETIKYWKTGGGQANMFVRKWTPMFPQGLDVIPDFSYLSGSPCRDEDGKPKTCCVTNVEIDPEENHPLANADCDELQAQAEELFYLSDQVCDLYPNVCLDALPEDAIIPNNYEDEVYSYWSFNGGSPFTNDKGQPISVSGDVPMKCVCAEIDDDTLPNEVDAMFVTLYSPSKCVKKSNYQSVDFTEGCVGNSTCYVECSGGFYDAPRPESSLLDGYEMAGVDRSLMESISYQEYTNGASGVAVPDIYTAMQQYLKRSGFTAWPDMYNWPYIEEAGTQHFLCCGYNNTHSWCPAYQNPLQNPIMEYAEDGSSFTFADGTIAEPILADDCEQLCPSPMSDYYTGEGDAYVGGDGPMGICAIIDGVETCA</sequence>
<keyword evidence="7" id="KW-1185">Reference proteome</keyword>
<evidence type="ECO:0000259" key="5">
    <source>
        <dbReference type="Pfam" id="PF00884"/>
    </source>
</evidence>
<feature type="chain" id="PRO_5003838169" description="Sulfatase N-terminal domain-containing protein" evidence="4">
    <location>
        <begin position="20"/>
        <end position="870"/>
    </location>
</feature>
<keyword evidence="1" id="KW-0479">Metal-binding</keyword>
<dbReference type="eggNOG" id="KOG3867">
    <property type="taxonomic scope" value="Eukaryota"/>
</dbReference>
<evidence type="ECO:0000256" key="3">
    <source>
        <dbReference type="ARBA" id="ARBA00023180"/>
    </source>
</evidence>
<gene>
    <name evidence="6" type="ORF">THAOC_02512</name>
</gene>
<dbReference type="Proteomes" id="UP000266841">
    <property type="component" value="Unassembled WGS sequence"/>
</dbReference>
<feature type="domain" description="Sulfatase N-terminal" evidence="5">
    <location>
        <begin position="53"/>
        <end position="444"/>
    </location>
</feature>
<comment type="caution">
    <text evidence="6">The sequence shown here is derived from an EMBL/GenBank/DDBJ whole genome shotgun (WGS) entry which is preliminary data.</text>
</comment>
<name>K0TQB5_THAOC</name>
<organism evidence="6 7">
    <name type="scientific">Thalassiosira oceanica</name>
    <name type="common">Marine diatom</name>
    <dbReference type="NCBI Taxonomy" id="159749"/>
    <lineage>
        <taxon>Eukaryota</taxon>
        <taxon>Sar</taxon>
        <taxon>Stramenopiles</taxon>
        <taxon>Ochrophyta</taxon>
        <taxon>Bacillariophyta</taxon>
        <taxon>Coscinodiscophyceae</taxon>
        <taxon>Thalassiosirophycidae</taxon>
        <taxon>Thalassiosirales</taxon>
        <taxon>Thalassiosiraceae</taxon>
        <taxon>Thalassiosira</taxon>
    </lineage>
</organism>
<evidence type="ECO:0000256" key="2">
    <source>
        <dbReference type="ARBA" id="ARBA00022837"/>
    </source>
</evidence>
<evidence type="ECO:0000313" key="7">
    <source>
        <dbReference type="Proteomes" id="UP000266841"/>
    </source>
</evidence>
<evidence type="ECO:0000256" key="4">
    <source>
        <dbReference type="SAM" id="SignalP"/>
    </source>
</evidence>
<evidence type="ECO:0000313" key="6">
    <source>
        <dbReference type="EMBL" id="EJK75757.1"/>
    </source>
</evidence>
<dbReference type="PANTHER" id="PTHR10342:SF274">
    <property type="entry name" value="ARYLSULFATASE B"/>
    <property type="match status" value="1"/>
</dbReference>
<dbReference type="PANTHER" id="PTHR10342">
    <property type="entry name" value="ARYLSULFATASE"/>
    <property type="match status" value="1"/>
</dbReference>
<dbReference type="Gene3D" id="3.40.720.10">
    <property type="entry name" value="Alkaline Phosphatase, subunit A"/>
    <property type="match status" value="1"/>
</dbReference>
<keyword evidence="4" id="KW-0732">Signal</keyword>
<dbReference type="SUPFAM" id="SSF53649">
    <property type="entry name" value="Alkaline phosphatase-like"/>
    <property type="match status" value="1"/>
</dbReference>
<dbReference type="InterPro" id="IPR047115">
    <property type="entry name" value="ARSB"/>
</dbReference>
<keyword evidence="2" id="KW-0106">Calcium</keyword>
<evidence type="ECO:0000256" key="1">
    <source>
        <dbReference type="ARBA" id="ARBA00022723"/>
    </source>
</evidence>
<proteinExistence type="predicted"/>
<dbReference type="AlphaFoldDB" id="K0TQB5"/>
<dbReference type="EMBL" id="AGNL01002742">
    <property type="protein sequence ID" value="EJK75757.1"/>
    <property type="molecule type" value="Genomic_DNA"/>
</dbReference>